<dbReference type="InterPro" id="IPR002156">
    <property type="entry name" value="RNaseH_domain"/>
</dbReference>
<protein>
    <recommendedName>
        <fullName evidence="1">RNase H type-1 domain-containing protein</fullName>
    </recommendedName>
</protein>
<accession>A0AAE0AWP8</accession>
<sequence>MYKLNSDVAIDSANDTVGVGIAIRDYKGCVMATSHYRIITNYNPKVAKTVAIFKGIQLACDTGLVPFEVESDVAVVVGFVNDMRCHDSGVGLGN</sequence>
<organism evidence="2 3">
    <name type="scientific">Dipteronia sinensis</name>
    <dbReference type="NCBI Taxonomy" id="43782"/>
    <lineage>
        <taxon>Eukaryota</taxon>
        <taxon>Viridiplantae</taxon>
        <taxon>Streptophyta</taxon>
        <taxon>Embryophyta</taxon>
        <taxon>Tracheophyta</taxon>
        <taxon>Spermatophyta</taxon>
        <taxon>Magnoliopsida</taxon>
        <taxon>eudicotyledons</taxon>
        <taxon>Gunneridae</taxon>
        <taxon>Pentapetalae</taxon>
        <taxon>rosids</taxon>
        <taxon>malvids</taxon>
        <taxon>Sapindales</taxon>
        <taxon>Sapindaceae</taxon>
        <taxon>Hippocastanoideae</taxon>
        <taxon>Acereae</taxon>
        <taxon>Dipteronia</taxon>
    </lineage>
</organism>
<evidence type="ECO:0000313" key="2">
    <source>
        <dbReference type="EMBL" id="KAK3224914.1"/>
    </source>
</evidence>
<dbReference type="AlphaFoldDB" id="A0AAE0AWP8"/>
<proteinExistence type="predicted"/>
<dbReference type="EMBL" id="JANJYJ010000002">
    <property type="protein sequence ID" value="KAK3224914.1"/>
    <property type="molecule type" value="Genomic_DNA"/>
</dbReference>
<evidence type="ECO:0000259" key="1">
    <source>
        <dbReference type="Pfam" id="PF13456"/>
    </source>
</evidence>
<gene>
    <name evidence="2" type="ORF">Dsin_004776</name>
</gene>
<dbReference type="Proteomes" id="UP001281410">
    <property type="component" value="Unassembled WGS sequence"/>
</dbReference>
<name>A0AAE0AWP8_9ROSI</name>
<reference evidence="2" key="1">
    <citation type="journal article" date="2023" name="Plant J.">
        <title>Genome sequences and population genomics provide insights into the demographic history, inbreeding, and mutation load of two 'living fossil' tree species of Dipteronia.</title>
        <authorList>
            <person name="Feng Y."/>
            <person name="Comes H.P."/>
            <person name="Chen J."/>
            <person name="Zhu S."/>
            <person name="Lu R."/>
            <person name="Zhang X."/>
            <person name="Li P."/>
            <person name="Qiu J."/>
            <person name="Olsen K.M."/>
            <person name="Qiu Y."/>
        </authorList>
    </citation>
    <scope>NUCLEOTIDE SEQUENCE</scope>
    <source>
        <strain evidence="2">NBL</strain>
    </source>
</reference>
<dbReference type="Pfam" id="PF13456">
    <property type="entry name" value="RVT_3"/>
    <property type="match status" value="1"/>
</dbReference>
<dbReference type="PANTHER" id="PTHR47723">
    <property type="entry name" value="OS05G0353850 PROTEIN"/>
    <property type="match status" value="1"/>
</dbReference>
<dbReference type="GO" id="GO:0003676">
    <property type="term" value="F:nucleic acid binding"/>
    <property type="evidence" value="ECO:0007669"/>
    <property type="project" value="InterPro"/>
</dbReference>
<keyword evidence="3" id="KW-1185">Reference proteome</keyword>
<comment type="caution">
    <text evidence="2">The sequence shown here is derived from an EMBL/GenBank/DDBJ whole genome shotgun (WGS) entry which is preliminary data.</text>
</comment>
<feature type="domain" description="RNase H type-1" evidence="1">
    <location>
        <begin position="5"/>
        <end position="84"/>
    </location>
</feature>
<dbReference type="PANTHER" id="PTHR47723:SF21">
    <property type="entry name" value="POLYNUCLEOTIDYL TRANSFERASE, RIBONUCLEASE H-LIKE SUPERFAMILY PROTEIN"/>
    <property type="match status" value="1"/>
</dbReference>
<dbReference type="GO" id="GO:0004523">
    <property type="term" value="F:RNA-DNA hybrid ribonuclease activity"/>
    <property type="evidence" value="ECO:0007669"/>
    <property type="project" value="InterPro"/>
</dbReference>
<evidence type="ECO:0000313" key="3">
    <source>
        <dbReference type="Proteomes" id="UP001281410"/>
    </source>
</evidence>
<dbReference type="InterPro" id="IPR053151">
    <property type="entry name" value="RNase_H-like"/>
</dbReference>